<protein>
    <submittedName>
        <fullName evidence="5">GNAT superfamily N-acetyltransferase</fullName>
    </submittedName>
</protein>
<dbReference type="PANTHER" id="PTHR10545">
    <property type="entry name" value="DIAMINE N-ACETYLTRANSFERASE"/>
    <property type="match status" value="1"/>
</dbReference>
<feature type="domain" description="N-acetyltransferase" evidence="4">
    <location>
        <begin position="3"/>
        <end position="161"/>
    </location>
</feature>
<dbReference type="RefSeq" id="WP_183415659.1">
    <property type="nucleotide sequence ID" value="NZ_JACHXA010000002.1"/>
</dbReference>
<evidence type="ECO:0000256" key="2">
    <source>
        <dbReference type="ARBA" id="ARBA00022679"/>
    </source>
</evidence>
<dbReference type="CDD" id="cd04301">
    <property type="entry name" value="NAT_SF"/>
    <property type="match status" value="1"/>
</dbReference>
<evidence type="ECO:0000256" key="1">
    <source>
        <dbReference type="ARBA" id="ARBA00008694"/>
    </source>
</evidence>
<proteinExistence type="inferred from homology"/>
<comment type="similarity">
    <text evidence="1">Belongs to the acetyltransferase family.</text>
</comment>
<dbReference type="Pfam" id="PF00583">
    <property type="entry name" value="Acetyltransf_1"/>
    <property type="match status" value="1"/>
</dbReference>
<dbReference type="SUPFAM" id="SSF55729">
    <property type="entry name" value="Acyl-CoA N-acyltransferases (Nat)"/>
    <property type="match status" value="1"/>
</dbReference>
<dbReference type="InterPro" id="IPR051016">
    <property type="entry name" value="Diverse_Substrate_AcTransf"/>
</dbReference>
<evidence type="ECO:0000313" key="5">
    <source>
        <dbReference type="EMBL" id="MBB3064868.1"/>
    </source>
</evidence>
<dbReference type="PANTHER" id="PTHR10545:SF29">
    <property type="entry name" value="GH14572P-RELATED"/>
    <property type="match status" value="1"/>
</dbReference>
<dbReference type="FunFam" id="3.40.630.30:FF:000064">
    <property type="entry name" value="GNAT family acetyltransferase"/>
    <property type="match status" value="1"/>
</dbReference>
<dbReference type="InterPro" id="IPR000182">
    <property type="entry name" value="GNAT_dom"/>
</dbReference>
<evidence type="ECO:0000313" key="6">
    <source>
        <dbReference type="Proteomes" id="UP000581135"/>
    </source>
</evidence>
<dbReference type="GO" id="GO:0008080">
    <property type="term" value="F:N-acetyltransferase activity"/>
    <property type="evidence" value="ECO:0007669"/>
    <property type="project" value="TreeGrafter"/>
</dbReference>
<evidence type="ECO:0000259" key="4">
    <source>
        <dbReference type="PROSITE" id="PS51186"/>
    </source>
</evidence>
<dbReference type="PROSITE" id="PS51186">
    <property type="entry name" value="GNAT"/>
    <property type="match status" value="1"/>
</dbReference>
<dbReference type="Proteomes" id="UP000581135">
    <property type="component" value="Unassembled WGS sequence"/>
</dbReference>
<gene>
    <name evidence="5" type="ORF">FHR98_001140</name>
</gene>
<name>A0A839SRF0_9PROT</name>
<comment type="caution">
    <text evidence="5">The sequence shown here is derived from an EMBL/GenBank/DDBJ whole genome shotgun (WGS) entry which is preliminary data.</text>
</comment>
<dbReference type="InterPro" id="IPR016181">
    <property type="entry name" value="Acyl_CoA_acyltransferase"/>
</dbReference>
<sequence>MTLSIRKAEPGDTGVIMGLVRDLAAFEDLLDDVRATEQDFLDTGFSSHPYFECLLAEWQGKAVGFALFFHNYSTFEGRPGIYLEDIFVKPEARGLGAGKALLARIAKLAIERDCRRLDLSVLHWNPARAFYESLEMTHMNEWCAYRLSGNGLKTLADSDRT</sequence>
<keyword evidence="2 5" id="KW-0808">Transferase</keyword>
<dbReference type="Gene3D" id="3.40.630.30">
    <property type="match status" value="1"/>
</dbReference>
<dbReference type="AlphaFoldDB" id="A0A839SRF0"/>
<dbReference type="EMBL" id="JACHXA010000002">
    <property type="protein sequence ID" value="MBB3064868.1"/>
    <property type="molecule type" value="Genomic_DNA"/>
</dbReference>
<keyword evidence="3" id="KW-0012">Acyltransferase</keyword>
<accession>A0A839SRF0</accession>
<keyword evidence="6" id="KW-1185">Reference proteome</keyword>
<organism evidence="5 6">
    <name type="scientific">Limibacillus halophilus</name>
    <dbReference type="NCBI Taxonomy" id="1579333"/>
    <lineage>
        <taxon>Bacteria</taxon>
        <taxon>Pseudomonadati</taxon>
        <taxon>Pseudomonadota</taxon>
        <taxon>Alphaproteobacteria</taxon>
        <taxon>Rhodospirillales</taxon>
        <taxon>Rhodovibrionaceae</taxon>
        <taxon>Limibacillus</taxon>
    </lineage>
</organism>
<reference evidence="5 6" key="1">
    <citation type="submission" date="2020-08" db="EMBL/GenBank/DDBJ databases">
        <title>Genomic Encyclopedia of Type Strains, Phase III (KMG-III): the genomes of soil and plant-associated and newly described type strains.</title>
        <authorList>
            <person name="Whitman W."/>
        </authorList>
    </citation>
    <scope>NUCLEOTIDE SEQUENCE [LARGE SCALE GENOMIC DNA]</scope>
    <source>
        <strain evidence="5 6">CECT 8803</strain>
    </source>
</reference>
<evidence type="ECO:0000256" key="3">
    <source>
        <dbReference type="ARBA" id="ARBA00023315"/>
    </source>
</evidence>